<evidence type="ECO:0000256" key="2">
    <source>
        <dbReference type="ARBA" id="ARBA00010892"/>
    </source>
</evidence>
<name>A0A0S2M142_9MICC</name>
<proteinExistence type="inferred from homology"/>
<dbReference type="Proteomes" id="UP000059574">
    <property type="component" value="Chromosome"/>
</dbReference>
<dbReference type="AlphaFoldDB" id="A0A0S2M142"/>
<gene>
    <name evidence="10" type="ORF">AS189_12215</name>
</gene>
<evidence type="ECO:0000313" key="11">
    <source>
        <dbReference type="Proteomes" id="UP000059574"/>
    </source>
</evidence>
<dbReference type="GO" id="GO:0005886">
    <property type="term" value="C:plasma membrane"/>
    <property type="evidence" value="ECO:0007669"/>
    <property type="project" value="UniProtKB-SubCell"/>
</dbReference>
<feature type="transmembrane region" description="Helical" evidence="8">
    <location>
        <begin position="317"/>
        <end position="339"/>
    </location>
</feature>
<reference evidence="10 11" key="2">
    <citation type="journal article" date="2016" name="J. Biotechnol.">
        <title>Complete genome sequence of Arthrobacter alpinus ERGS4:06, a yellow pigmented bacterium tolerant to cold and radiations isolated from Sikkim Himalaya.</title>
        <authorList>
            <person name="Kumar R."/>
            <person name="Singh D."/>
            <person name="Swarnkar M.K."/>
            <person name="Singh A.K."/>
            <person name="Kumar S."/>
        </authorList>
    </citation>
    <scope>NUCLEOTIDE SEQUENCE [LARGE SCALE GENOMIC DNA]</scope>
    <source>
        <strain evidence="10 11">ERGS4:06</strain>
    </source>
</reference>
<feature type="transmembrane region" description="Helical" evidence="8">
    <location>
        <begin position="199"/>
        <end position="221"/>
    </location>
</feature>
<evidence type="ECO:0000256" key="6">
    <source>
        <dbReference type="ARBA" id="ARBA00022989"/>
    </source>
</evidence>
<dbReference type="EMBL" id="CP013200">
    <property type="protein sequence ID" value="ALO67127.1"/>
    <property type="molecule type" value="Genomic_DNA"/>
</dbReference>
<reference evidence="11" key="1">
    <citation type="submission" date="2015-11" db="EMBL/GenBank/DDBJ databases">
        <authorList>
            <person name="Kumar R."/>
            <person name="Singh D."/>
            <person name="Swarnkar M.K."/>
            <person name="Singh A.K."/>
            <person name="Kumar S."/>
        </authorList>
    </citation>
    <scope>NUCLEOTIDE SEQUENCE [LARGE SCALE GENOMIC DNA]</scope>
    <source>
        <strain evidence="11">ERGS4:06</strain>
    </source>
</reference>
<comment type="subcellular location">
    <subcellularLocation>
        <location evidence="8">Cell membrane</location>
        <topology evidence="8">Multi-pass membrane protein</topology>
    </subcellularLocation>
    <subcellularLocation>
        <location evidence="1">Endomembrane system</location>
        <topology evidence="1">Multi-pass membrane protein</topology>
    </subcellularLocation>
</comment>
<evidence type="ECO:0000256" key="1">
    <source>
        <dbReference type="ARBA" id="ARBA00004127"/>
    </source>
</evidence>
<evidence type="ECO:0000256" key="9">
    <source>
        <dbReference type="SAM" id="MobiDB-lite"/>
    </source>
</evidence>
<feature type="transmembrane region" description="Helical" evidence="8">
    <location>
        <begin position="21"/>
        <end position="44"/>
    </location>
</feature>
<dbReference type="Pfam" id="PF03824">
    <property type="entry name" value="NicO"/>
    <property type="match status" value="1"/>
</dbReference>
<keyword evidence="5 8" id="KW-0812">Transmembrane</keyword>
<dbReference type="GO" id="GO:0012505">
    <property type="term" value="C:endomembrane system"/>
    <property type="evidence" value="ECO:0007669"/>
    <property type="project" value="UniProtKB-SubCell"/>
</dbReference>
<evidence type="ECO:0000256" key="4">
    <source>
        <dbReference type="ARBA" id="ARBA00022596"/>
    </source>
</evidence>
<evidence type="ECO:0000256" key="3">
    <source>
        <dbReference type="ARBA" id="ARBA00022448"/>
    </source>
</evidence>
<feature type="transmembrane region" description="Helical" evidence="8">
    <location>
        <begin position="227"/>
        <end position="251"/>
    </location>
</feature>
<evidence type="ECO:0000256" key="7">
    <source>
        <dbReference type="ARBA" id="ARBA00023136"/>
    </source>
</evidence>
<evidence type="ECO:0000256" key="5">
    <source>
        <dbReference type="ARBA" id="ARBA00022692"/>
    </source>
</evidence>
<feature type="region of interest" description="Disordered" evidence="9">
    <location>
        <begin position="343"/>
        <end position="365"/>
    </location>
</feature>
<evidence type="ECO:0000313" key="10">
    <source>
        <dbReference type="EMBL" id="ALO67127.1"/>
    </source>
</evidence>
<feature type="transmembrane region" description="Helical" evidence="8">
    <location>
        <begin position="50"/>
        <end position="67"/>
    </location>
</feature>
<sequence>MPAVARLGYLEREKLPVARRMGATFLAVALLHIVVAGLVAFSLLTDVHPLAIGLVITAYLAGVKHSYDWDHIAAIDNSSRKFAAQGRGPVSVGFAFSMGHSSVVLLAGVLVVSGASIMGAVLQDGSAANMTLAVFGASVSALFLLAIGLFNGAAFLKANVLFRRVSGGGEVADDELAPTGMVARLMDKPLSRVKRPRDIYVLGFLFGLGFDTASTIAFLLLTASAALAGISIAALMALPLAFAAAMTLCDTANGMAMMKMYRSAVMNPTRRIGFNMVITGLSSTSALFISALTIAGIMQDVLGLKDPVSTWLANLDLGHAGLLLVGLFLAVWGIAAMGWRRDRHDGGSHRTTSSPKSSSGSSPES</sequence>
<evidence type="ECO:0000256" key="8">
    <source>
        <dbReference type="RuleBase" id="RU362101"/>
    </source>
</evidence>
<dbReference type="InterPro" id="IPR011541">
    <property type="entry name" value="Ni/Co_transpt_high_affinity"/>
</dbReference>
<dbReference type="GO" id="GO:0015099">
    <property type="term" value="F:nickel cation transmembrane transporter activity"/>
    <property type="evidence" value="ECO:0007669"/>
    <property type="project" value="UniProtKB-UniRule"/>
</dbReference>
<keyword evidence="3 8" id="KW-0813">Transport</keyword>
<dbReference type="PANTHER" id="PTHR31611">
    <property type="entry name" value="HIGH-AFFINITY NICKEL TRANSPORT PROTEIN NIC1"/>
    <property type="match status" value="1"/>
</dbReference>
<feature type="transmembrane region" description="Helical" evidence="8">
    <location>
        <begin position="272"/>
        <end position="297"/>
    </location>
</feature>
<organism evidence="10 11">
    <name type="scientific">Arthrobacter alpinus</name>
    <dbReference type="NCBI Taxonomy" id="656366"/>
    <lineage>
        <taxon>Bacteria</taxon>
        <taxon>Bacillati</taxon>
        <taxon>Actinomycetota</taxon>
        <taxon>Actinomycetes</taxon>
        <taxon>Micrococcales</taxon>
        <taxon>Micrococcaceae</taxon>
        <taxon>Arthrobacter</taxon>
    </lineage>
</organism>
<dbReference type="InterPro" id="IPR004688">
    <property type="entry name" value="Ni/Co_transpt"/>
</dbReference>
<keyword evidence="4" id="KW-0533">Nickel</keyword>
<dbReference type="PANTHER" id="PTHR31611:SF0">
    <property type="entry name" value="HIGH-AFFINITY NICKEL TRANSPORT PROTEIN NIC1"/>
    <property type="match status" value="1"/>
</dbReference>
<protein>
    <recommendedName>
        <fullName evidence="8">Nickel/cobalt efflux system</fullName>
    </recommendedName>
</protein>
<keyword evidence="6 8" id="KW-1133">Transmembrane helix</keyword>
<feature type="compositionally biased region" description="Low complexity" evidence="9">
    <location>
        <begin position="349"/>
        <end position="365"/>
    </location>
</feature>
<comment type="similarity">
    <text evidence="2 8">Belongs to the NiCoT transporter (TC 2.A.52) family.</text>
</comment>
<dbReference type="RefSeq" id="WP_062289304.1">
    <property type="nucleotide sequence ID" value="NZ_CP013200.1"/>
</dbReference>
<keyword evidence="7 8" id="KW-0472">Membrane</keyword>
<feature type="transmembrane region" description="Helical" evidence="8">
    <location>
        <begin position="132"/>
        <end position="156"/>
    </location>
</feature>
<feature type="transmembrane region" description="Helical" evidence="8">
    <location>
        <begin position="88"/>
        <end position="112"/>
    </location>
</feature>
<accession>A0A0S2M142</accession>